<dbReference type="PANTHER" id="PTHR43792">
    <property type="entry name" value="GNAT FAMILY, PUTATIVE (AFU_ORTHOLOGUE AFUA_3G00765)-RELATED-RELATED"/>
    <property type="match status" value="1"/>
</dbReference>
<reference evidence="2 3" key="1">
    <citation type="submission" date="2024-03" db="EMBL/GenBank/DDBJ databases">
        <title>Pseudoalteromonas qingdaonensis sp. nov., isolated from the intestines of marine benthic organisms.</title>
        <authorList>
            <person name="Lin X."/>
            <person name="Fang S."/>
            <person name="Hu X."/>
        </authorList>
    </citation>
    <scope>NUCLEOTIDE SEQUENCE [LARGE SCALE GENOMIC DNA]</scope>
    <source>
        <strain evidence="2 3">YIC-827</strain>
    </source>
</reference>
<sequence>MITIPDSERLSYRLMTLDDGDLFYELDQDPAVMKYINGGKPSTREDIDNIALPRLAKYLNPEKGWGLWQITEKAEQRFLGWVLVRPYQFFSEQPQWHNLELGWRFKQISWGKGYASEAAAAVVQALREQNDISHFCAIAEQDNLGSIAIMKKLGMEYIRSYTHHDPMGDWDVLYYEMTAR</sequence>
<dbReference type="Proteomes" id="UP001447008">
    <property type="component" value="Unassembled WGS sequence"/>
</dbReference>
<name>A0ABU9N1L2_9GAMM</name>
<keyword evidence="3" id="KW-1185">Reference proteome</keyword>
<dbReference type="InterPro" id="IPR051531">
    <property type="entry name" value="N-acetyltransferase"/>
</dbReference>
<dbReference type="PROSITE" id="PS51186">
    <property type="entry name" value="GNAT"/>
    <property type="match status" value="1"/>
</dbReference>
<accession>A0ABU9N1L2</accession>
<gene>
    <name evidence="2" type="ORF">WCN91_09110</name>
</gene>
<evidence type="ECO:0000313" key="3">
    <source>
        <dbReference type="Proteomes" id="UP001447008"/>
    </source>
</evidence>
<dbReference type="EMBL" id="JBCGCU010000008">
    <property type="protein sequence ID" value="MEM0515568.1"/>
    <property type="molecule type" value="Genomic_DNA"/>
</dbReference>
<dbReference type="Gene3D" id="3.40.630.30">
    <property type="match status" value="1"/>
</dbReference>
<evidence type="ECO:0000313" key="2">
    <source>
        <dbReference type="EMBL" id="MEM0515568.1"/>
    </source>
</evidence>
<dbReference type="Pfam" id="PF13302">
    <property type="entry name" value="Acetyltransf_3"/>
    <property type="match status" value="1"/>
</dbReference>
<dbReference type="SUPFAM" id="SSF55729">
    <property type="entry name" value="Acyl-CoA N-acyltransferases (Nat)"/>
    <property type="match status" value="1"/>
</dbReference>
<organism evidence="2 3">
    <name type="scientific">Pseudoalteromonas qingdaonensis</name>
    <dbReference type="NCBI Taxonomy" id="3131913"/>
    <lineage>
        <taxon>Bacteria</taxon>
        <taxon>Pseudomonadati</taxon>
        <taxon>Pseudomonadota</taxon>
        <taxon>Gammaproteobacteria</taxon>
        <taxon>Alteromonadales</taxon>
        <taxon>Pseudoalteromonadaceae</taxon>
        <taxon>Pseudoalteromonas</taxon>
    </lineage>
</organism>
<comment type="caution">
    <text evidence="2">The sequence shown here is derived from an EMBL/GenBank/DDBJ whole genome shotgun (WGS) entry which is preliminary data.</text>
</comment>
<protein>
    <submittedName>
        <fullName evidence="2">GNAT family N-acetyltransferase</fullName>
    </submittedName>
</protein>
<proteinExistence type="predicted"/>
<evidence type="ECO:0000259" key="1">
    <source>
        <dbReference type="PROSITE" id="PS51186"/>
    </source>
</evidence>
<dbReference type="InterPro" id="IPR000182">
    <property type="entry name" value="GNAT_dom"/>
</dbReference>
<dbReference type="RefSeq" id="WP_342678318.1">
    <property type="nucleotide sequence ID" value="NZ_JBCGCU010000008.1"/>
</dbReference>
<dbReference type="InterPro" id="IPR016181">
    <property type="entry name" value="Acyl_CoA_acyltransferase"/>
</dbReference>
<dbReference type="PANTHER" id="PTHR43792:SF1">
    <property type="entry name" value="N-ACETYLTRANSFERASE DOMAIN-CONTAINING PROTEIN"/>
    <property type="match status" value="1"/>
</dbReference>
<feature type="domain" description="N-acetyltransferase" evidence="1">
    <location>
        <begin position="10"/>
        <end position="180"/>
    </location>
</feature>